<comment type="caution">
    <text evidence="3">The sequence shown here is derived from an EMBL/GenBank/DDBJ whole genome shotgun (WGS) entry which is preliminary data.</text>
</comment>
<reference evidence="3 4" key="1">
    <citation type="submission" date="2020-08" db="EMBL/GenBank/DDBJ databases">
        <title>Genomic Encyclopedia of Type Strains, Phase IV (KMG-IV): sequencing the most valuable type-strain genomes for metagenomic binning, comparative biology and taxonomic classification.</title>
        <authorList>
            <person name="Goeker M."/>
        </authorList>
    </citation>
    <scope>NUCLEOTIDE SEQUENCE [LARGE SCALE GENOMIC DNA]</scope>
    <source>
        <strain evidence="3 4">DSM 26189</strain>
    </source>
</reference>
<protein>
    <recommendedName>
        <fullName evidence="5">PepSY domain-containing protein</fullName>
    </recommendedName>
</protein>
<keyword evidence="2" id="KW-0732">Signal</keyword>
<name>A0A7W6FRB6_9SPHN</name>
<sequence>MSMKMMTRIALAGAIGLLMTGGVALSDASARDRNQDRPDGRSGTGGEQDAARRAMLDGRVMPFSVIKRRTEREMGDATYLGSEFHKQSNRYRLKYVRDGRVVWVDVDGRTGDIAGWAH</sequence>
<feature type="region of interest" description="Disordered" evidence="1">
    <location>
        <begin position="27"/>
        <end position="53"/>
    </location>
</feature>
<evidence type="ECO:0008006" key="5">
    <source>
        <dbReference type="Google" id="ProtNLM"/>
    </source>
</evidence>
<evidence type="ECO:0000256" key="2">
    <source>
        <dbReference type="SAM" id="SignalP"/>
    </source>
</evidence>
<evidence type="ECO:0000313" key="3">
    <source>
        <dbReference type="EMBL" id="MBB3928001.1"/>
    </source>
</evidence>
<gene>
    <name evidence="3" type="ORF">GGR43_003740</name>
</gene>
<evidence type="ECO:0000313" key="4">
    <source>
        <dbReference type="Proteomes" id="UP000571950"/>
    </source>
</evidence>
<evidence type="ECO:0000256" key="1">
    <source>
        <dbReference type="SAM" id="MobiDB-lite"/>
    </source>
</evidence>
<keyword evidence="4" id="KW-1185">Reference proteome</keyword>
<feature type="compositionally biased region" description="Basic and acidic residues" evidence="1">
    <location>
        <begin position="29"/>
        <end position="40"/>
    </location>
</feature>
<feature type="signal peptide" evidence="2">
    <location>
        <begin position="1"/>
        <end position="26"/>
    </location>
</feature>
<dbReference type="Proteomes" id="UP000571950">
    <property type="component" value="Unassembled WGS sequence"/>
</dbReference>
<proteinExistence type="predicted"/>
<dbReference type="AlphaFoldDB" id="A0A7W6FRB6"/>
<dbReference type="EMBL" id="JACIDT010000017">
    <property type="protein sequence ID" value="MBB3928001.1"/>
    <property type="molecule type" value="Genomic_DNA"/>
</dbReference>
<accession>A0A7W6FRB6</accession>
<feature type="chain" id="PRO_5030579796" description="PepSY domain-containing protein" evidence="2">
    <location>
        <begin position="27"/>
        <end position="118"/>
    </location>
</feature>
<organism evidence="3 4">
    <name type="scientific">Sphingobium jiangsuense</name>
    <dbReference type="NCBI Taxonomy" id="870476"/>
    <lineage>
        <taxon>Bacteria</taxon>
        <taxon>Pseudomonadati</taxon>
        <taxon>Pseudomonadota</taxon>
        <taxon>Alphaproteobacteria</taxon>
        <taxon>Sphingomonadales</taxon>
        <taxon>Sphingomonadaceae</taxon>
        <taxon>Sphingobium</taxon>
    </lineage>
</organism>